<dbReference type="SUPFAM" id="SSF52058">
    <property type="entry name" value="L domain-like"/>
    <property type="match status" value="2"/>
</dbReference>
<gene>
    <name evidence="5" type="ORF">NE237_020833</name>
</gene>
<comment type="caution">
    <text evidence="5">The sequence shown here is derived from an EMBL/GenBank/DDBJ whole genome shotgun (WGS) entry which is preliminary data.</text>
</comment>
<keyword evidence="1" id="KW-0433">Leucine-rich repeat</keyword>
<dbReference type="AlphaFoldDB" id="A0A9Q0H9Z1"/>
<evidence type="ECO:0000313" key="6">
    <source>
        <dbReference type="Proteomes" id="UP001141806"/>
    </source>
</evidence>
<evidence type="ECO:0000313" key="5">
    <source>
        <dbReference type="EMBL" id="KAJ4960923.1"/>
    </source>
</evidence>
<dbReference type="InterPro" id="IPR032675">
    <property type="entry name" value="LRR_dom_sf"/>
</dbReference>
<accession>A0A9Q0H9Z1</accession>
<keyword evidence="2" id="KW-0677">Repeat</keyword>
<dbReference type="Pfam" id="PF07725">
    <property type="entry name" value="LRR_3"/>
    <property type="match status" value="1"/>
</dbReference>
<dbReference type="InterPro" id="IPR058546">
    <property type="entry name" value="RPS4B/Roq1-like_LRR"/>
</dbReference>
<protein>
    <recommendedName>
        <fullName evidence="4">Disease resistance protein RPS4B/Roq1-like leucine-rich repeats domain-containing protein</fullName>
    </recommendedName>
</protein>
<keyword evidence="6" id="KW-1185">Reference proteome</keyword>
<evidence type="ECO:0000259" key="4">
    <source>
        <dbReference type="Pfam" id="PF23286"/>
    </source>
</evidence>
<dbReference type="Pfam" id="PF23286">
    <property type="entry name" value="LRR_13"/>
    <property type="match status" value="1"/>
</dbReference>
<reference evidence="5" key="1">
    <citation type="journal article" date="2023" name="Plant J.">
        <title>The genome of the king protea, Protea cynaroides.</title>
        <authorList>
            <person name="Chang J."/>
            <person name="Duong T.A."/>
            <person name="Schoeman C."/>
            <person name="Ma X."/>
            <person name="Roodt D."/>
            <person name="Barker N."/>
            <person name="Li Z."/>
            <person name="Van de Peer Y."/>
            <person name="Mizrachi E."/>
        </authorList>
    </citation>
    <scope>NUCLEOTIDE SEQUENCE</scope>
    <source>
        <tissue evidence="5">Young leaves</tissue>
    </source>
</reference>
<dbReference type="PANTHER" id="PTHR47186:SF63">
    <property type="entry name" value="C-JID DOMAIN-CONTAINING PROTEIN"/>
    <property type="match status" value="1"/>
</dbReference>
<feature type="domain" description="Disease resistance protein RPS4B/Roq1-like leucine-rich repeats" evidence="4">
    <location>
        <begin position="167"/>
        <end position="346"/>
    </location>
</feature>
<proteinExistence type="predicted"/>
<dbReference type="Gene3D" id="3.80.10.10">
    <property type="entry name" value="Ribonuclease Inhibitor"/>
    <property type="match status" value="2"/>
</dbReference>
<dbReference type="Proteomes" id="UP001141806">
    <property type="component" value="Unassembled WGS sequence"/>
</dbReference>
<evidence type="ECO:0000256" key="1">
    <source>
        <dbReference type="ARBA" id="ARBA00022614"/>
    </source>
</evidence>
<dbReference type="InterPro" id="IPR011713">
    <property type="entry name" value="Leu-rich_rpt_3"/>
</dbReference>
<keyword evidence="3" id="KW-0611">Plant defense</keyword>
<name>A0A9Q0H9Z1_9MAGN</name>
<evidence type="ECO:0000256" key="2">
    <source>
        <dbReference type="ARBA" id="ARBA00022737"/>
    </source>
</evidence>
<sequence>MFSCRDMEVEKVWLTTEAFSKMPNLRLLLIYGILSHSSVEWDHIEDQNFFFKNLVWVDWTGFPFNYIPNNFHLGNLVILDMQHSQLTEVWLETKVLPKLKVLDLSHSDYLIRTPDFSGMPNLEELRLYDCERLRKVHESIDHLNKLVELDLGACNRLWNLPSGISKLVSLETLDISSCSRLENLPEGIGNLRCLKILDASGTVIEELPSSLGLLKNLTSFSYSAPIGSHCASLGAPIIEIMKRFATHSFATIIQPESSSLGERRRNSKLVAQLSTSLYGFCSLQHLYLGDCNLIDDDIPDDLWKLCYLKSLNLSGNYFIGLPSSVSQLSELETLTLGSCNSLQSLPILPSSLHSLDASGCGMLERLPNLSNLRHLRKLELLWCPKLNEIEGLDGLESVEKIDLRGRNVLESFFSERIFQVISKGFQNRKICEIFLPGSVIPDWFDFRSESSSGSCQVIQLHNMKMQGLIICIVCLARERPRSHLASVELVLVVENQSKALTWNCEGGLLDNNQDRTWTIKIPHYVWKSIAEPGDVINFSVVARHWSDQSSHEERCPLLKFGLHFFYTSHEKV</sequence>
<organism evidence="5 6">
    <name type="scientific">Protea cynaroides</name>
    <dbReference type="NCBI Taxonomy" id="273540"/>
    <lineage>
        <taxon>Eukaryota</taxon>
        <taxon>Viridiplantae</taxon>
        <taxon>Streptophyta</taxon>
        <taxon>Embryophyta</taxon>
        <taxon>Tracheophyta</taxon>
        <taxon>Spermatophyta</taxon>
        <taxon>Magnoliopsida</taxon>
        <taxon>Proteales</taxon>
        <taxon>Proteaceae</taxon>
        <taxon>Protea</taxon>
    </lineage>
</organism>
<dbReference type="PANTHER" id="PTHR47186">
    <property type="entry name" value="LEUCINE-RICH REPEAT-CONTAINING PROTEIN 57"/>
    <property type="match status" value="1"/>
</dbReference>
<dbReference type="EMBL" id="JAMYWD010000009">
    <property type="protein sequence ID" value="KAJ4960923.1"/>
    <property type="molecule type" value="Genomic_DNA"/>
</dbReference>
<evidence type="ECO:0000256" key="3">
    <source>
        <dbReference type="ARBA" id="ARBA00022821"/>
    </source>
</evidence>
<dbReference type="OrthoDB" id="1733683at2759"/>